<dbReference type="PANTHER" id="PTHR33933">
    <property type="entry name" value="NUCLEOTIDYLTRANSFERASE"/>
    <property type="match status" value="1"/>
</dbReference>
<proteinExistence type="predicted"/>
<reference evidence="2 3" key="1">
    <citation type="journal article" date="2013" name="Nature">
        <title>Anaerobic oxidation of methane coupled to nitrate reduction in a novel archaeal lineage.</title>
        <authorList>
            <person name="Haroon M.F."/>
            <person name="Hu S."/>
            <person name="Shi Y."/>
            <person name="Imelfort M."/>
            <person name="Keller J."/>
            <person name="Hugenholtz P."/>
            <person name="Yuan Z."/>
            <person name="Tyson G.W."/>
        </authorList>
    </citation>
    <scope>NUCLEOTIDE SEQUENCE [LARGE SCALE GENOMIC DNA]</scope>
    <source>
        <strain evidence="2 3">ANME-2d</strain>
    </source>
</reference>
<gene>
    <name evidence="2" type="ORF">ANME2D_02887</name>
</gene>
<dbReference type="PANTHER" id="PTHR33933:SF3">
    <property type="entry name" value="PROTEIN ADENYLYLTRANSFERASE MJ0604-RELATED"/>
    <property type="match status" value="1"/>
</dbReference>
<evidence type="ECO:0000313" key="3">
    <source>
        <dbReference type="Proteomes" id="UP000027153"/>
    </source>
</evidence>
<protein>
    <submittedName>
        <fullName evidence="2">Putative nucleotidyltransferase</fullName>
    </submittedName>
</protein>
<dbReference type="InterPro" id="IPR043519">
    <property type="entry name" value="NT_sf"/>
</dbReference>
<comment type="caution">
    <text evidence="2">The sequence shown here is derived from an EMBL/GenBank/DDBJ whole genome shotgun (WGS) entry which is preliminary data.</text>
</comment>
<feature type="domain" description="Polymerase beta nucleotidyltransferase" evidence="1">
    <location>
        <begin position="16"/>
        <end position="113"/>
    </location>
</feature>
<dbReference type="CDD" id="cd05403">
    <property type="entry name" value="NT_KNTase_like"/>
    <property type="match status" value="1"/>
</dbReference>
<evidence type="ECO:0000259" key="1">
    <source>
        <dbReference type="Pfam" id="PF18765"/>
    </source>
</evidence>
<sequence length="119" mass="13946">MQEKNRIYRARKALDNIVNRLEQDYDPEQIILFGSYAYGNPTEESDLDLLIVKDTAEPVLARWTRVRKLVSDLRKGIAFSPVIITPSELKNRLEKRDPFFEEIIRRGKKLYVRQGIKPA</sequence>
<evidence type="ECO:0000313" key="2">
    <source>
        <dbReference type="EMBL" id="KCZ70862.1"/>
    </source>
</evidence>
<dbReference type="OrthoDB" id="9287at2157"/>
<dbReference type="Proteomes" id="UP000027153">
    <property type="component" value="Unassembled WGS sequence"/>
</dbReference>
<keyword evidence="2" id="KW-0808">Transferase</keyword>
<dbReference type="GO" id="GO:0016740">
    <property type="term" value="F:transferase activity"/>
    <property type="evidence" value="ECO:0007669"/>
    <property type="project" value="UniProtKB-KW"/>
</dbReference>
<name>A0A062V0F9_9EURY</name>
<dbReference type="Pfam" id="PF18765">
    <property type="entry name" value="Polbeta"/>
    <property type="match status" value="1"/>
</dbReference>
<dbReference type="EMBL" id="JMIY01000007">
    <property type="protein sequence ID" value="KCZ70862.1"/>
    <property type="molecule type" value="Genomic_DNA"/>
</dbReference>
<accession>A0A062V0F9</accession>
<dbReference type="Gene3D" id="3.30.460.10">
    <property type="entry name" value="Beta Polymerase, domain 2"/>
    <property type="match status" value="1"/>
</dbReference>
<dbReference type="AlphaFoldDB" id="A0A062V0F9"/>
<dbReference type="InterPro" id="IPR041633">
    <property type="entry name" value="Polbeta"/>
</dbReference>
<organism evidence="2 3">
    <name type="scientific">Candidatus Methanoperedens nitratireducens</name>
    <dbReference type="NCBI Taxonomy" id="1392998"/>
    <lineage>
        <taxon>Archaea</taxon>
        <taxon>Methanobacteriati</taxon>
        <taxon>Methanobacteriota</taxon>
        <taxon>Stenosarchaea group</taxon>
        <taxon>Methanomicrobia</taxon>
        <taxon>Methanosarcinales</taxon>
        <taxon>ANME-2 cluster</taxon>
        <taxon>Candidatus Methanoperedentaceae</taxon>
        <taxon>Candidatus Methanoperedens</taxon>
    </lineage>
</organism>
<dbReference type="InterPro" id="IPR052548">
    <property type="entry name" value="Type_VII_TA_antitoxin"/>
</dbReference>
<dbReference type="RefSeq" id="WP_048092826.1">
    <property type="nucleotide sequence ID" value="NZ_JMIY01000007.1"/>
</dbReference>
<dbReference type="SUPFAM" id="SSF81301">
    <property type="entry name" value="Nucleotidyltransferase"/>
    <property type="match status" value="1"/>
</dbReference>
<keyword evidence="3" id="KW-1185">Reference proteome</keyword>